<dbReference type="AlphaFoldDB" id="A0A1I7Z4C7"/>
<dbReference type="WBParaSite" id="L893_g2247.t1">
    <property type="protein sequence ID" value="L893_g2247.t1"/>
    <property type="gene ID" value="L893_g2247"/>
</dbReference>
<feature type="chain" id="PRO_5009312989" evidence="1">
    <location>
        <begin position="23"/>
        <end position="239"/>
    </location>
</feature>
<name>A0A1I7Z4C7_9BILA</name>
<keyword evidence="1" id="KW-0732">Signal</keyword>
<evidence type="ECO:0000313" key="3">
    <source>
        <dbReference type="WBParaSite" id="L893_g2247.t1"/>
    </source>
</evidence>
<feature type="signal peptide" evidence="1">
    <location>
        <begin position="1"/>
        <end position="22"/>
    </location>
</feature>
<protein>
    <submittedName>
        <fullName evidence="3">Secreted protein</fullName>
    </submittedName>
</protein>
<accession>A0A1I7Z4C7</accession>
<evidence type="ECO:0000256" key="1">
    <source>
        <dbReference type="SAM" id="SignalP"/>
    </source>
</evidence>
<evidence type="ECO:0000313" key="2">
    <source>
        <dbReference type="Proteomes" id="UP000095287"/>
    </source>
</evidence>
<proteinExistence type="predicted"/>
<sequence length="239" mass="27030">MWCRGLILAFGCVLLLCSSAGATSTESQQSRDRFGKRHDAVAKDNNGECPLTGALHNASLLLSGEELLEFNFVIEEIEIIIANVSLTPDEQISMCGYKLRIFFEQFEFIALQVQFFQIYGFGTFDDFCHISEQVDGEFTEELTVVVNGECALTIALEQECASGLSSSDYFHCKWLLSQINAVVKGSSEYQYRMVLIEEVFIEFEIQFGAAAFETFSQIQIGSFGLFGQFRRICKQFYRF</sequence>
<organism evidence="2 3">
    <name type="scientific">Steinernema glaseri</name>
    <dbReference type="NCBI Taxonomy" id="37863"/>
    <lineage>
        <taxon>Eukaryota</taxon>
        <taxon>Metazoa</taxon>
        <taxon>Ecdysozoa</taxon>
        <taxon>Nematoda</taxon>
        <taxon>Chromadorea</taxon>
        <taxon>Rhabditida</taxon>
        <taxon>Tylenchina</taxon>
        <taxon>Panagrolaimomorpha</taxon>
        <taxon>Strongyloidoidea</taxon>
        <taxon>Steinernematidae</taxon>
        <taxon>Steinernema</taxon>
    </lineage>
</organism>
<keyword evidence="2" id="KW-1185">Reference proteome</keyword>
<reference evidence="3" key="1">
    <citation type="submission" date="2016-11" db="UniProtKB">
        <authorList>
            <consortium name="WormBaseParasite"/>
        </authorList>
    </citation>
    <scope>IDENTIFICATION</scope>
</reference>
<dbReference type="Proteomes" id="UP000095287">
    <property type="component" value="Unplaced"/>
</dbReference>